<keyword evidence="3" id="KW-1133">Transmembrane helix</keyword>
<gene>
    <name evidence="4" type="ORF">CLV29_0264</name>
</gene>
<name>A0A4R7J5Q6_9ACTN</name>
<protein>
    <submittedName>
        <fullName evidence="4">Anti-sigma factor RsiW</fullName>
    </submittedName>
</protein>
<proteinExistence type="predicted"/>
<evidence type="ECO:0000256" key="2">
    <source>
        <dbReference type="ARBA" id="ARBA00023163"/>
    </source>
</evidence>
<dbReference type="OrthoDB" id="3743969at2"/>
<keyword evidence="2" id="KW-0804">Transcription</keyword>
<comment type="caution">
    <text evidence="4">The sequence shown here is derived from an EMBL/GenBank/DDBJ whole genome shotgun (WGS) entry which is preliminary data.</text>
</comment>
<evidence type="ECO:0000313" key="5">
    <source>
        <dbReference type="Proteomes" id="UP000295371"/>
    </source>
</evidence>
<dbReference type="EMBL" id="SOAW01000001">
    <property type="protein sequence ID" value="TDT32680.1"/>
    <property type="molecule type" value="Genomic_DNA"/>
</dbReference>
<keyword evidence="5" id="KW-1185">Reference proteome</keyword>
<dbReference type="Gene3D" id="1.10.10.1320">
    <property type="entry name" value="Anti-sigma factor, zinc-finger domain"/>
    <property type="match status" value="1"/>
</dbReference>
<evidence type="ECO:0000256" key="3">
    <source>
        <dbReference type="SAM" id="Phobius"/>
    </source>
</evidence>
<sequence>MARRPTDCFTCAELSAFVDTALSAAEQEQVAGHLVGCRTCAVEVASMRELRTLLRGSSSPVSAPGALPDRLRAIAGPGADEPLWARPFDRPAESAGYAALPSSRRSHLHRRVITTTCLFTLLAGVVLVGWVAAPANRQVVVDPTVDARTGFATALAQMPLANVAVGAVAADPSVPQQAGPASAGGPSAEEVALSELGSDCLRFLQEAQAATADLAVNGVQTVEHRDGTGWRSGTVEVANLPGFGTALDLGGSAGFTPSTEQPLLELASFGSYELGCTANAGRVAGRSASVVEATSESGTTTRWWLDSETGYPLWTDRFTDGQLVSRAGFSSVAIGKAIEISDAASPTQDLGEAGEVPSLGELPLLTVSGDGDGTIESVYGDGMITLLVSQQVGTLVPGDSMAFDAERGVHQAVDGAVTVYAWQSGDQVWTVVTDGSTELADEVSGALPHEEPTEANVVDRVVSGLVWIGARFGIR</sequence>
<feature type="transmembrane region" description="Helical" evidence="3">
    <location>
        <begin position="112"/>
        <end position="133"/>
    </location>
</feature>
<accession>A0A4R7J5Q6</accession>
<evidence type="ECO:0000313" key="4">
    <source>
        <dbReference type="EMBL" id="TDT32680.1"/>
    </source>
</evidence>
<dbReference type="Proteomes" id="UP000295371">
    <property type="component" value="Unassembled WGS sequence"/>
</dbReference>
<organism evidence="4 5">
    <name type="scientific">Naumannella halotolerans</name>
    <dbReference type="NCBI Taxonomy" id="993414"/>
    <lineage>
        <taxon>Bacteria</taxon>
        <taxon>Bacillati</taxon>
        <taxon>Actinomycetota</taxon>
        <taxon>Actinomycetes</taxon>
        <taxon>Propionibacteriales</taxon>
        <taxon>Propionibacteriaceae</taxon>
        <taxon>Naumannella</taxon>
    </lineage>
</organism>
<keyword evidence="3" id="KW-0812">Transmembrane</keyword>
<dbReference type="Gene3D" id="2.50.20.10">
    <property type="entry name" value="Lipoprotein localisation LolA/LolB/LppX"/>
    <property type="match status" value="1"/>
</dbReference>
<evidence type="ECO:0000256" key="1">
    <source>
        <dbReference type="ARBA" id="ARBA00023015"/>
    </source>
</evidence>
<reference evidence="4 5" key="1">
    <citation type="submission" date="2019-03" db="EMBL/GenBank/DDBJ databases">
        <title>Genomic Encyclopedia of Archaeal and Bacterial Type Strains, Phase II (KMG-II): from individual species to whole genera.</title>
        <authorList>
            <person name="Goeker M."/>
        </authorList>
    </citation>
    <scope>NUCLEOTIDE SEQUENCE [LARGE SCALE GENOMIC DNA]</scope>
    <source>
        <strain evidence="4 5">DSM 24323</strain>
    </source>
</reference>
<dbReference type="AlphaFoldDB" id="A0A4R7J5Q6"/>
<keyword evidence="3" id="KW-0472">Membrane</keyword>
<dbReference type="RefSeq" id="WP_133753289.1">
    <property type="nucleotide sequence ID" value="NZ_SOAW01000001.1"/>
</dbReference>
<dbReference type="InterPro" id="IPR041916">
    <property type="entry name" value="Anti_sigma_zinc_sf"/>
</dbReference>
<keyword evidence="1" id="KW-0805">Transcription regulation</keyword>